<organism evidence="2 3">
    <name type="scientific">Viridothelium virens</name>
    <name type="common">Speckled blister lichen</name>
    <name type="synonym">Trypethelium virens</name>
    <dbReference type="NCBI Taxonomy" id="1048519"/>
    <lineage>
        <taxon>Eukaryota</taxon>
        <taxon>Fungi</taxon>
        <taxon>Dikarya</taxon>
        <taxon>Ascomycota</taxon>
        <taxon>Pezizomycotina</taxon>
        <taxon>Dothideomycetes</taxon>
        <taxon>Dothideomycetes incertae sedis</taxon>
        <taxon>Trypetheliales</taxon>
        <taxon>Trypetheliaceae</taxon>
        <taxon>Viridothelium</taxon>
    </lineage>
</organism>
<evidence type="ECO:0000313" key="3">
    <source>
        <dbReference type="Proteomes" id="UP000800092"/>
    </source>
</evidence>
<dbReference type="OrthoDB" id="3786349at2759"/>
<gene>
    <name evidence="2" type="ORF">EV356DRAFT_533613</name>
</gene>
<evidence type="ECO:0000256" key="1">
    <source>
        <dbReference type="SAM" id="MobiDB-lite"/>
    </source>
</evidence>
<feature type="compositionally biased region" description="Polar residues" evidence="1">
    <location>
        <begin position="379"/>
        <end position="392"/>
    </location>
</feature>
<keyword evidence="3" id="KW-1185">Reference proteome</keyword>
<dbReference type="EMBL" id="ML991805">
    <property type="protein sequence ID" value="KAF2233611.1"/>
    <property type="molecule type" value="Genomic_DNA"/>
</dbReference>
<dbReference type="Proteomes" id="UP000800092">
    <property type="component" value="Unassembled WGS sequence"/>
</dbReference>
<evidence type="ECO:0000313" key="2">
    <source>
        <dbReference type="EMBL" id="KAF2233611.1"/>
    </source>
</evidence>
<reference evidence="2" key="1">
    <citation type="journal article" date="2020" name="Stud. Mycol.">
        <title>101 Dothideomycetes genomes: a test case for predicting lifestyles and emergence of pathogens.</title>
        <authorList>
            <person name="Haridas S."/>
            <person name="Albert R."/>
            <person name="Binder M."/>
            <person name="Bloem J."/>
            <person name="Labutti K."/>
            <person name="Salamov A."/>
            <person name="Andreopoulos B."/>
            <person name="Baker S."/>
            <person name="Barry K."/>
            <person name="Bills G."/>
            <person name="Bluhm B."/>
            <person name="Cannon C."/>
            <person name="Castanera R."/>
            <person name="Culley D."/>
            <person name="Daum C."/>
            <person name="Ezra D."/>
            <person name="Gonzalez J."/>
            <person name="Henrissat B."/>
            <person name="Kuo A."/>
            <person name="Liang C."/>
            <person name="Lipzen A."/>
            <person name="Lutzoni F."/>
            <person name="Magnuson J."/>
            <person name="Mondo S."/>
            <person name="Nolan M."/>
            <person name="Ohm R."/>
            <person name="Pangilinan J."/>
            <person name="Park H.-J."/>
            <person name="Ramirez L."/>
            <person name="Alfaro M."/>
            <person name="Sun H."/>
            <person name="Tritt A."/>
            <person name="Yoshinaga Y."/>
            <person name="Zwiers L.-H."/>
            <person name="Turgeon B."/>
            <person name="Goodwin S."/>
            <person name="Spatafora J."/>
            <person name="Crous P."/>
            <person name="Grigoriev I."/>
        </authorList>
    </citation>
    <scope>NUCLEOTIDE SEQUENCE</scope>
    <source>
        <strain evidence="2">Tuck. ex Michener</strain>
    </source>
</reference>
<name>A0A6A6H723_VIRVR</name>
<dbReference type="AlphaFoldDB" id="A0A6A6H723"/>
<accession>A0A6A6H723</accession>
<proteinExistence type="predicted"/>
<sequence length="444" mass="49083">MARKLRKEFKLDKFVVTPNTDNLGLSIVHCGAHGQGPSTAQVAGMSNGVGRNENYSDLNPAEAYPCVAALPLKARLDILLTSQVGSNKLKYSQFVLDSSLNSRDGLGSGNSNVTTESLFDSKNDKVSTVLGHDLIKFNAAAAVDNPSSPAGQLLRSIIQPALCQTNEQLMMRWLSPVKRTRSLVRKSLMAKVSNVVASDVTSTDVDPRESEQRIKTLKRSVSQKLSNKNYQRSINSSVQNITHNAIRDMKSSLPTIEEFNPKSVYKSRAVLSSQQEAFHEAEKQRNLDKSHYRQWRQELGMELIEETTMKIEEITELEDDSVIGFPDLTSSTSNEQSMLSYVSEASMELTMPEMDATTLSKNEMAHESPSRISEIDSWPLSSPPQFEDNSAGPSELHADASSPTREPLQHGFELYSDEIRAPSTPALNHSHKPAHDMVPEEPPV</sequence>
<protein>
    <submittedName>
        <fullName evidence="2">Uncharacterized protein</fullName>
    </submittedName>
</protein>
<feature type="region of interest" description="Disordered" evidence="1">
    <location>
        <begin position="362"/>
        <end position="444"/>
    </location>
</feature>